<protein>
    <submittedName>
        <fullName evidence="1">Uncharacterized protein</fullName>
    </submittedName>
</protein>
<accession>A0ABX3WXP6</accession>
<sequence>MLLAKTFSPEEMNNLRQAHKILSYFKEAEKRATVGSDTAEKLNIPGWAQLAVRHFKGDLAGGGLIKRFKLLLEMLPSSKQNADEIVHMAWFDPNVAAYLLERPVKNPNVAQYNIDLRRLIAAANASREN</sequence>
<keyword evidence="2" id="KW-1185">Reference proteome</keyword>
<comment type="caution">
    <text evidence="1">The sequence shown here is derived from an EMBL/GenBank/DDBJ whole genome shotgun (WGS) entry which is preliminary data.</text>
</comment>
<proteinExistence type="predicted"/>
<evidence type="ECO:0000313" key="2">
    <source>
        <dbReference type="Proteomes" id="UP000193884"/>
    </source>
</evidence>
<name>A0ABX3WXP6_9BRAD</name>
<reference evidence="1 2" key="1">
    <citation type="submission" date="2017-03" db="EMBL/GenBank/DDBJ databases">
        <title>Whole genome sequences of fourteen strains of Bradyrhizobium canariense and one strain of Bradyrhizobium japonicum isolated from Lupinus (Papilionoideae: Genisteae) species in Algeria.</title>
        <authorList>
            <person name="Crovadore J."/>
            <person name="Chekireb D."/>
            <person name="Brachmann A."/>
            <person name="Chablais R."/>
            <person name="Cochard B."/>
            <person name="Lefort F."/>
        </authorList>
    </citation>
    <scope>NUCLEOTIDE SEQUENCE [LARGE SCALE GENOMIC DNA]</scope>
    <source>
        <strain evidence="1 2">UBMAN05</strain>
    </source>
</reference>
<dbReference type="EMBL" id="NAFK01000173">
    <property type="protein sequence ID" value="OSJ23697.1"/>
    <property type="molecule type" value="Genomic_DNA"/>
</dbReference>
<gene>
    <name evidence="1" type="ORF">BST63_28445</name>
</gene>
<evidence type="ECO:0000313" key="1">
    <source>
        <dbReference type="EMBL" id="OSJ23697.1"/>
    </source>
</evidence>
<organism evidence="1 2">
    <name type="scientific">Bradyrhizobium canariense</name>
    <dbReference type="NCBI Taxonomy" id="255045"/>
    <lineage>
        <taxon>Bacteria</taxon>
        <taxon>Pseudomonadati</taxon>
        <taxon>Pseudomonadota</taxon>
        <taxon>Alphaproteobacteria</taxon>
        <taxon>Hyphomicrobiales</taxon>
        <taxon>Nitrobacteraceae</taxon>
        <taxon>Bradyrhizobium</taxon>
    </lineage>
</organism>
<dbReference type="Proteomes" id="UP000193884">
    <property type="component" value="Unassembled WGS sequence"/>
</dbReference>